<keyword evidence="2 4" id="KW-0012">Acyltransferase</keyword>
<dbReference type="SUPFAM" id="SSF69593">
    <property type="entry name" value="Glycerol-3-phosphate (1)-acyltransferase"/>
    <property type="match status" value="1"/>
</dbReference>
<evidence type="ECO:0000259" key="3">
    <source>
        <dbReference type="SMART" id="SM00563"/>
    </source>
</evidence>
<dbReference type="PANTHER" id="PTHR10434">
    <property type="entry name" value="1-ACYL-SN-GLYCEROL-3-PHOSPHATE ACYLTRANSFERASE"/>
    <property type="match status" value="1"/>
</dbReference>
<feature type="domain" description="Phospholipid/glycerol acyltransferase" evidence="3">
    <location>
        <begin position="46"/>
        <end position="164"/>
    </location>
</feature>
<organism evidence="4 5">
    <name type="scientific">Dictyobacter alpinus</name>
    <dbReference type="NCBI Taxonomy" id="2014873"/>
    <lineage>
        <taxon>Bacteria</taxon>
        <taxon>Bacillati</taxon>
        <taxon>Chloroflexota</taxon>
        <taxon>Ktedonobacteria</taxon>
        <taxon>Ktedonobacterales</taxon>
        <taxon>Dictyobacteraceae</taxon>
        <taxon>Dictyobacter</taxon>
    </lineage>
</organism>
<dbReference type="Proteomes" id="UP000287171">
    <property type="component" value="Unassembled WGS sequence"/>
</dbReference>
<dbReference type="Pfam" id="PF01553">
    <property type="entry name" value="Acyltransferase"/>
    <property type="match status" value="1"/>
</dbReference>
<dbReference type="EMBL" id="BIFT01000001">
    <property type="protein sequence ID" value="GCE27140.1"/>
    <property type="molecule type" value="Genomic_DNA"/>
</dbReference>
<reference evidence="5" key="1">
    <citation type="submission" date="2018-12" db="EMBL/GenBank/DDBJ databases">
        <title>Tengunoibacter tsumagoiensis gen. nov., sp. nov., Dictyobacter kobayashii sp. nov., D. alpinus sp. nov., and D. joshuensis sp. nov. and description of Dictyobacteraceae fam. nov. within the order Ktedonobacterales isolated from Tengu-no-mugimeshi.</title>
        <authorList>
            <person name="Wang C.M."/>
            <person name="Zheng Y."/>
            <person name="Sakai Y."/>
            <person name="Toyoda A."/>
            <person name="Minakuchi Y."/>
            <person name="Abe K."/>
            <person name="Yokota A."/>
            <person name="Yabe S."/>
        </authorList>
    </citation>
    <scope>NUCLEOTIDE SEQUENCE [LARGE SCALE GENOMIC DNA]</scope>
    <source>
        <strain evidence="5">Uno16</strain>
    </source>
</reference>
<proteinExistence type="predicted"/>
<keyword evidence="5" id="KW-1185">Reference proteome</keyword>
<dbReference type="GO" id="GO:0006654">
    <property type="term" value="P:phosphatidic acid biosynthetic process"/>
    <property type="evidence" value="ECO:0007669"/>
    <property type="project" value="TreeGrafter"/>
</dbReference>
<evidence type="ECO:0000256" key="2">
    <source>
        <dbReference type="ARBA" id="ARBA00023315"/>
    </source>
</evidence>
<dbReference type="PANTHER" id="PTHR10434:SF11">
    <property type="entry name" value="1-ACYL-SN-GLYCEROL-3-PHOSPHATE ACYLTRANSFERASE"/>
    <property type="match status" value="1"/>
</dbReference>
<dbReference type="GO" id="GO:0003841">
    <property type="term" value="F:1-acylglycerol-3-phosphate O-acyltransferase activity"/>
    <property type="evidence" value="ECO:0007669"/>
    <property type="project" value="TreeGrafter"/>
</dbReference>
<evidence type="ECO:0000256" key="1">
    <source>
        <dbReference type="ARBA" id="ARBA00022679"/>
    </source>
</evidence>
<sequence length="250" mass="29195">MIPAQKFPPGEKLVWLLVHSSLRGHFDRVFLRVQEDLTDEQRQMPIIICANHSSWWDGYVAALVERHLKLDGYLMMEEPQLKRYFFFRWIGCFSVDRHNPRSAIQTIHYAAKLLKKRTNRMVWLFPQGEISPNDYRPLTFFSGAAHIAKLAAPALIYPAAIRIEYLAEQRPDLYISLGKPMLIGEQELQTSGFLKQYTQCLQEKVTAELDELREDVIQGRTSNFTRIMRGRSSTNRMFDAALLRKQIQHQ</sequence>
<gene>
    <name evidence="4" type="ORF">KDA_26240</name>
</gene>
<name>A0A402B758_9CHLR</name>
<dbReference type="RefSeq" id="WP_126627518.1">
    <property type="nucleotide sequence ID" value="NZ_BIFT01000001.1"/>
</dbReference>
<evidence type="ECO:0000313" key="5">
    <source>
        <dbReference type="Proteomes" id="UP000287171"/>
    </source>
</evidence>
<dbReference type="OrthoDB" id="152799at2"/>
<dbReference type="GO" id="GO:0005886">
    <property type="term" value="C:plasma membrane"/>
    <property type="evidence" value="ECO:0007669"/>
    <property type="project" value="TreeGrafter"/>
</dbReference>
<accession>A0A402B758</accession>
<dbReference type="AlphaFoldDB" id="A0A402B758"/>
<protein>
    <submittedName>
        <fullName evidence="4">Glycerol acyltransferase</fullName>
    </submittedName>
</protein>
<comment type="caution">
    <text evidence="4">The sequence shown here is derived from an EMBL/GenBank/DDBJ whole genome shotgun (WGS) entry which is preliminary data.</text>
</comment>
<dbReference type="SMART" id="SM00563">
    <property type="entry name" value="PlsC"/>
    <property type="match status" value="1"/>
</dbReference>
<keyword evidence="1 4" id="KW-0808">Transferase</keyword>
<dbReference type="InterPro" id="IPR002123">
    <property type="entry name" value="Plipid/glycerol_acylTrfase"/>
</dbReference>
<dbReference type="CDD" id="cd06551">
    <property type="entry name" value="LPLAT"/>
    <property type="match status" value="1"/>
</dbReference>
<evidence type="ECO:0000313" key="4">
    <source>
        <dbReference type="EMBL" id="GCE27140.1"/>
    </source>
</evidence>